<dbReference type="RefSeq" id="WP_342749640.1">
    <property type="nucleotide sequence ID" value="NZ_AWWI01000052.1"/>
</dbReference>
<dbReference type="InterPro" id="IPR021880">
    <property type="entry name" value="DUF3489"/>
</dbReference>
<keyword evidence="2" id="KW-1185">Reference proteome</keyword>
<evidence type="ECO:0000313" key="2">
    <source>
        <dbReference type="Proteomes" id="UP000231259"/>
    </source>
</evidence>
<dbReference type="Proteomes" id="UP000231259">
    <property type="component" value="Unassembled WGS sequence"/>
</dbReference>
<proteinExistence type="predicted"/>
<reference evidence="1 2" key="1">
    <citation type="submission" date="2013-09" db="EMBL/GenBank/DDBJ databases">
        <title>Genome sequencing of Phaeobacter antarcticus sp. nov. SM1211.</title>
        <authorList>
            <person name="Zhang X.-Y."/>
            <person name="Liu C."/>
            <person name="Chen X.-L."/>
            <person name="Xie B.-B."/>
            <person name="Qin Q.-L."/>
            <person name="Rong J.-C."/>
            <person name="Zhang Y.-Z."/>
        </authorList>
    </citation>
    <scope>NUCLEOTIDE SEQUENCE [LARGE SCALE GENOMIC DNA]</scope>
    <source>
        <strain evidence="1 2">SM1211</strain>
    </source>
</reference>
<evidence type="ECO:0000313" key="1">
    <source>
        <dbReference type="EMBL" id="PIL20859.1"/>
    </source>
</evidence>
<gene>
    <name evidence="1" type="ORF">P775_07380</name>
</gene>
<evidence type="ECO:0008006" key="3">
    <source>
        <dbReference type="Google" id="ProtNLM"/>
    </source>
</evidence>
<dbReference type="Pfam" id="PF11994">
    <property type="entry name" value="DUF3489"/>
    <property type="match status" value="1"/>
</dbReference>
<name>A0A2G8RH36_9RHOB</name>
<dbReference type="AlphaFoldDB" id="A0A2G8RH36"/>
<comment type="caution">
    <text evidence="1">The sequence shown here is derived from an EMBL/GenBank/DDBJ whole genome shotgun (WGS) entry which is preliminary data.</text>
</comment>
<dbReference type="EMBL" id="AWWI01000052">
    <property type="protein sequence ID" value="PIL20859.1"/>
    <property type="molecule type" value="Genomic_DNA"/>
</dbReference>
<protein>
    <recommendedName>
        <fullName evidence="3">DUF3489 domain-containing protein</fullName>
    </recommendedName>
</protein>
<sequence length="83" mass="8901">MNVIPSSESILPSQARATVHAFSSKRDSPGAEGVATIKEIVIALEWRPHTVEGVMAGALKKELGLTIISEKVDGRGRCYRIVA</sequence>
<organism evidence="1 2">
    <name type="scientific">Puniceibacterium antarcticum</name>
    <dbReference type="NCBI Taxonomy" id="1206336"/>
    <lineage>
        <taxon>Bacteria</taxon>
        <taxon>Pseudomonadati</taxon>
        <taxon>Pseudomonadota</taxon>
        <taxon>Alphaproteobacteria</taxon>
        <taxon>Rhodobacterales</taxon>
        <taxon>Paracoccaceae</taxon>
        <taxon>Puniceibacterium</taxon>
    </lineage>
</organism>
<accession>A0A2G8RH36</accession>